<dbReference type="PANTHER" id="PTHR34448">
    <property type="entry name" value="AMINOPEPTIDASE"/>
    <property type="match status" value="1"/>
</dbReference>
<keyword evidence="6" id="KW-0645">Protease</keyword>
<keyword evidence="9" id="KW-0482">Metalloprotease</keyword>
<evidence type="ECO:0000256" key="1">
    <source>
        <dbReference type="ARBA" id="ARBA00001941"/>
    </source>
</evidence>
<dbReference type="SUPFAM" id="SSF144052">
    <property type="entry name" value="Thermophilic metalloprotease-like"/>
    <property type="match status" value="1"/>
</dbReference>
<dbReference type="InterPro" id="IPR000787">
    <property type="entry name" value="Peptidase_M29"/>
</dbReference>
<comment type="similarity">
    <text evidence="4">Belongs to the peptidase M29 family.</text>
</comment>
<sequence length="409" mass="45408">MKKTILRNYARLIVRTGANVQKGQSVLVYAGLDQPEFVEMVADEAYKAGAAEVEVVWQHQPLTKLNVRHKSVKRLGEVKDWEIAKQRWQADTLPARIHIISDDPDGLAGMNQAKYAKGMQARYAVLKPFIDARENREQWCIAAVPGAKWAKKVFPSLPKGRAVEALWEAILSCSRALEGDPIQNWVEHDAYLASRCEHLNSLGLVALEYRSANGTDFRVGLIPEAQFIGGGERIRINGVLTNPNIPSEEVFITPKAGEAEGIVYATRPLSFQGVLIEDFSVRFENGRAVEVHAGKNEDALRQLISMDEGSCMLGECALVPYDSPIRNSGIMFYNTLFDENAACHLALGRGYSSNIRDYDKYSLEELRALGVNDSMVHEDFMIGSEDLSVTGVTASGERVEIFRNGGWAF</sequence>
<reference evidence="10" key="2">
    <citation type="journal article" date="2021" name="PeerJ">
        <title>Extensive microbial diversity within the chicken gut microbiome revealed by metagenomics and culture.</title>
        <authorList>
            <person name="Gilroy R."/>
            <person name="Ravi A."/>
            <person name="Getino M."/>
            <person name="Pursley I."/>
            <person name="Horton D.L."/>
            <person name="Alikhan N.F."/>
            <person name="Baker D."/>
            <person name="Gharbi K."/>
            <person name="Hall N."/>
            <person name="Watson M."/>
            <person name="Adriaenssens E.M."/>
            <person name="Foster-Nyarko E."/>
            <person name="Jarju S."/>
            <person name="Secka A."/>
            <person name="Antonio M."/>
            <person name="Oren A."/>
            <person name="Chaudhuri R.R."/>
            <person name="La Ragione R."/>
            <person name="Hildebrand F."/>
            <person name="Pallen M.J."/>
        </authorList>
    </citation>
    <scope>NUCLEOTIDE SEQUENCE</scope>
    <source>
        <strain evidence="10">ChiBcolR7-354</strain>
    </source>
</reference>
<evidence type="ECO:0000256" key="2">
    <source>
        <dbReference type="ARBA" id="ARBA00001946"/>
    </source>
</evidence>
<dbReference type="Gene3D" id="3.40.1830.10">
    <property type="entry name" value="Thermophilic metalloprotease (M29)"/>
    <property type="match status" value="1"/>
</dbReference>
<protein>
    <submittedName>
        <fullName evidence="10">Aminopeptidase</fullName>
    </submittedName>
</protein>
<keyword evidence="7" id="KW-0479">Metal-binding</keyword>
<dbReference type="GO" id="GO:0004177">
    <property type="term" value="F:aminopeptidase activity"/>
    <property type="evidence" value="ECO:0007669"/>
    <property type="project" value="UniProtKB-KW"/>
</dbReference>
<comment type="cofactor">
    <cofactor evidence="1">
        <name>Co(2+)</name>
        <dbReference type="ChEBI" id="CHEBI:48828"/>
    </cofactor>
</comment>
<comment type="cofactor">
    <cofactor evidence="2">
        <name>Mg(2+)</name>
        <dbReference type="ChEBI" id="CHEBI:18420"/>
    </cofactor>
</comment>
<dbReference type="PRINTS" id="PR00919">
    <property type="entry name" value="THERMOPTASE"/>
</dbReference>
<gene>
    <name evidence="10" type="ORF">IAB77_09160</name>
</gene>
<evidence type="ECO:0000256" key="8">
    <source>
        <dbReference type="ARBA" id="ARBA00022801"/>
    </source>
</evidence>
<evidence type="ECO:0000256" key="4">
    <source>
        <dbReference type="ARBA" id="ARBA00008236"/>
    </source>
</evidence>
<dbReference type="EMBL" id="DVGA01000101">
    <property type="protein sequence ID" value="HIQ79407.1"/>
    <property type="molecule type" value="Genomic_DNA"/>
</dbReference>
<evidence type="ECO:0000313" key="10">
    <source>
        <dbReference type="EMBL" id="HIQ79407.1"/>
    </source>
</evidence>
<organism evidence="10 11">
    <name type="scientific">Candidatus Scatomorpha intestinavium</name>
    <dbReference type="NCBI Taxonomy" id="2840922"/>
    <lineage>
        <taxon>Bacteria</taxon>
        <taxon>Bacillati</taxon>
        <taxon>Bacillota</taxon>
        <taxon>Clostridia</taxon>
        <taxon>Eubacteriales</taxon>
        <taxon>Candidatus Scatomorpha</taxon>
    </lineage>
</organism>
<dbReference type="GO" id="GO:0006508">
    <property type="term" value="P:proteolysis"/>
    <property type="evidence" value="ECO:0007669"/>
    <property type="project" value="UniProtKB-KW"/>
</dbReference>
<comment type="cofactor">
    <cofactor evidence="3">
        <name>Zn(2+)</name>
        <dbReference type="ChEBI" id="CHEBI:29105"/>
    </cofactor>
</comment>
<reference evidence="10" key="1">
    <citation type="submission" date="2020-10" db="EMBL/GenBank/DDBJ databases">
        <authorList>
            <person name="Gilroy R."/>
        </authorList>
    </citation>
    <scope>NUCLEOTIDE SEQUENCE</scope>
    <source>
        <strain evidence="10">ChiBcolR7-354</strain>
    </source>
</reference>
<keyword evidence="8" id="KW-0378">Hydrolase</keyword>
<evidence type="ECO:0000256" key="7">
    <source>
        <dbReference type="ARBA" id="ARBA00022723"/>
    </source>
</evidence>
<dbReference type="AlphaFoldDB" id="A0A9D0ZEY9"/>
<comment type="caution">
    <text evidence="10">The sequence shown here is derived from an EMBL/GenBank/DDBJ whole genome shotgun (WGS) entry which is preliminary data.</text>
</comment>
<proteinExistence type="inferred from homology"/>
<evidence type="ECO:0000256" key="5">
    <source>
        <dbReference type="ARBA" id="ARBA00022438"/>
    </source>
</evidence>
<dbReference type="PANTHER" id="PTHR34448:SF3">
    <property type="entry name" value="AMINOPEPTIDASE AMPS"/>
    <property type="match status" value="1"/>
</dbReference>
<keyword evidence="5 10" id="KW-0031">Aminopeptidase</keyword>
<dbReference type="InterPro" id="IPR052170">
    <property type="entry name" value="M29_Exopeptidase"/>
</dbReference>
<evidence type="ECO:0000256" key="3">
    <source>
        <dbReference type="ARBA" id="ARBA00001947"/>
    </source>
</evidence>
<dbReference type="InterPro" id="IPR035097">
    <property type="entry name" value="M29_N-terminal"/>
</dbReference>
<evidence type="ECO:0000256" key="6">
    <source>
        <dbReference type="ARBA" id="ARBA00022670"/>
    </source>
</evidence>
<name>A0A9D0ZEY9_9FIRM</name>
<dbReference type="GO" id="GO:0046872">
    <property type="term" value="F:metal ion binding"/>
    <property type="evidence" value="ECO:0007669"/>
    <property type="project" value="UniProtKB-KW"/>
</dbReference>
<evidence type="ECO:0000313" key="11">
    <source>
        <dbReference type="Proteomes" id="UP000824262"/>
    </source>
</evidence>
<evidence type="ECO:0000256" key="9">
    <source>
        <dbReference type="ARBA" id="ARBA00023049"/>
    </source>
</evidence>
<accession>A0A9D0ZEY9</accession>
<dbReference type="Proteomes" id="UP000824262">
    <property type="component" value="Unassembled WGS sequence"/>
</dbReference>
<dbReference type="Pfam" id="PF02073">
    <property type="entry name" value="Peptidase_M29"/>
    <property type="match status" value="1"/>
</dbReference>
<dbReference type="GO" id="GO:0008237">
    <property type="term" value="F:metallopeptidase activity"/>
    <property type="evidence" value="ECO:0007669"/>
    <property type="project" value="UniProtKB-KW"/>
</dbReference>